<dbReference type="Proteomes" id="UP001332243">
    <property type="component" value="Unassembled WGS sequence"/>
</dbReference>
<comment type="caution">
    <text evidence="3">The sequence shown here is derived from an EMBL/GenBank/DDBJ whole genome shotgun (WGS) entry which is preliminary data.</text>
</comment>
<comment type="similarity">
    <text evidence="1">Belongs to the Rv1128c/1148c/1588c/1702c/1945/3466 family.</text>
</comment>
<dbReference type="RefSeq" id="WP_331218575.1">
    <property type="nucleotide sequence ID" value="NZ_JAZGQK010000042.1"/>
</dbReference>
<dbReference type="SMART" id="SM00507">
    <property type="entry name" value="HNHc"/>
    <property type="match status" value="1"/>
</dbReference>
<evidence type="ECO:0000256" key="1">
    <source>
        <dbReference type="ARBA" id="ARBA00023450"/>
    </source>
</evidence>
<dbReference type="Pfam" id="PF02720">
    <property type="entry name" value="DUF222"/>
    <property type="match status" value="1"/>
</dbReference>
<organism evidence="3 4">
    <name type="scientific">Plantactinospora sonchi</name>
    <dbReference type="NCBI Taxonomy" id="1544735"/>
    <lineage>
        <taxon>Bacteria</taxon>
        <taxon>Bacillati</taxon>
        <taxon>Actinomycetota</taxon>
        <taxon>Actinomycetes</taxon>
        <taxon>Micromonosporales</taxon>
        <taxon>Micromonosporaceae</taxon>
        <taxon>Plantactinospora</taxon>
    </lineage>
</organism>
<keyword evidence="4" id="KW-1185">Reference proteome</keyword>
<evidence type="ECO:0000313" key="4">
    <source>
        <dbReference type="Proteomes" id="UP001332243"/>
    </source>
</evidence>
<dbReference type="EMBL" id="JAZGQK010000042">
    <property type="protein sequence ID" value="MEE6263759.1"/>
    <property type="molecule type" value="Genomic_DNA"/>
</dbReference>
<gene>
    <name evidence="3" type="ORF">V1633_35430</name>
</gene>
<accession>A0ABU7S4N4</accession>
<dbReference type="Gene3D" id="1.10.30.50">
    <property type="match status" value="1"/>
</dbReference>
<dbReference type="InterPro" id="IPR002711">
    <property type="entry name" value="HNH"/>
</dbReference>
<sequence>MIERVMVPEDLAELPPGPELGLVLATIDRARLNGHDAVTVLQARARQVAYEQAQLLADLVEVAHCPPGDADSPATRREQLDEFAADEIRMALCLTRRTAENTLHLAADLLRRLPRVYAALAAGEIDLPRARVLSEETVALAPEAARGVVDQVLDAAGGLTTRQLAARLRTLVIASDPEAARRRQARSLRYRRLVSETDSEGTATLAGHQLPVERAAMAAARIDALARAAKRAGDARSMDQLRADTFLDLLEGVTSDEGGTGPRAGGVDLRVPLTTLMGLTDLPGELSGWGPVVAETAREIASRSRRSAWRISVYDRGRLIHNGPVRRRPKIRDAAFVRSRDQTCRAPGCRIPASHADLDHVRRYVDGGPSTPDNLAVLCRHDHRLKDEGGWRLRQLQPGVFVWHSRLGHQYVVPPDPPEPPA</sequence>
<evidence type="ECO:0000259" key="2">
    <source>
        <dbReference type="SMART" id="SM00507"/>
    </source>
</evidence>
<evidence type="ECO:0000313" key="3">
    <source>
        <dbReference type="EMBL" id="MEE6263759.1"/>
    </source>
</evidence>
<dbReference type="InterPro" id="IPR003615">
    <property type="entry name" value="HNH_nuc"/>
</dbReference>
<dbReference type="InterPro" id="IPR003870">
    <property type="entry name" value="DUF222"/>
</dbReference>
<name>A0ABU7S4N4_9ACTN</name>
<feature type="domain" description="HNH nuclease" evidence="2">
    <location>
        <begin position="332"/>
        <end position="384"/>
    </location>
</feature>
<dbReference type="Pfam" id="PF01844">
    <property type="entry name" value="HNH"/>
    <property type="match status" value="1"/>
</dbReference>
<proteinExistence type="inferred from homology"/>
<protein>
    <submittedName>
        <fullName evidence="3">DUF222 domain-containing protein</fullName>
    </submittedName>
</protein>
<dbReference type="CDD" id="cd00085">
    <property type="entry name" value="HNHc"/>
    <property type="match status" value="1"/>
</dbReference>
<reference evidence="3 4" key="1">
    <citation type="submission" date="2024-01" db="EMBL/GenBank/DDBJ databases">
        <title>Genome insights into Plantactinospora sonchi sp. nov.</title>
        <authorList>
            <person name="Wang L."/>
        </authorList>
    </citation>
    <scope>NUCLEOTIDE SEQUENCE [LARGE SCALE GENOMIC DNA]</scope>
    <source>
        <strain evidence="3 4">NEAU-QY2</strain>
    </source>
</reference>